<accession>A0A8X6VWT8</accession>
<reference evidence="1" key="1">
    <citation type="submission" date="2020-08" db="EMBL/GenBank/DDBJ databases">
        <title>Multicomponent nature underlies the extraordinary mechanical properties of spider dragline silk.</title>
        <authorList>
            <person name="Kono N."/>
            <person name="Nakamura H."/>
            <person name="Mori M."/>
            <person name="Yoshida Y."/>
            <person name="Ohtoshi R."/>
            <person name="Malay A.D."/>
            <person name="Moran D.A.P."/>
            <person name="Tomita M."/>
            <person name="Numata K."/>
            <person name="Arakawa K."/>
        </authorList>
    </citation>
    <scope>NUCLEOTIDE SEQUENCE</scope>
</reference>
<gene>
    <name evidence="1" type="ORF">TNCV_4896111</name>
</gene>
<organism evidence="1 2">
    <name type="scientific">Trichonephila clavipes</name>
    <name type="common">Golden silk orbweaver</name>
    <name type="synonym">Nephila clavipes</name>
    <dbReference type="NCBI Taxonomy" id="2585209"/>
    <lineage>
        <taxon>Eukaryota</taxon>
        <taxon>Metazoa</taxon>
        <taxon>Ecdysozoa</taxon>
        <taxon>Arthropoda</taxon>
        <taxon>Chelicerata</taxon>
        <taxon>Arachnida</taxon>
        <taxon>Araneae</taxon>
        <taxon>Araneomorphae</taxon>
        <taxon>Entelegynae</taxon>
        <taxon>Araneoidea</taxon>
        <taxon>Nephilidae</taxon>
        <taxon>Trichonephila</taxon>
    </lineage>
</organism>
<evidence type="ECO:0000313" key="2">
    <source>
        <dbReference type="Proteomes" id="UP000887159"/>
    </source>
</evidence>
<dbReference type="EMBL" id="BMAU01021368">
    <property type="protein sequence ID" value="GFY23930.1"/>
    <property type="molecule type" value="Genomic_DNA"/>
</dbReference>
<comment type="caution">
    <text evidence="1">The sequence shown here is derived from an EMBL/GenBank/DDBJ whole genome shotgun (WGS) entry which is preliminary data.</text>
</comment>
<sequence length="104" mass="11855">MPIDGELEVLLHFRANPFKLYGRITSLVFSHWRVYRFAPGTLHCSPTLLLRGNNRPTRLIPTTKHTRVQHLEAITCLVTFSLRMCLCLAFSTVLSIQVGCVPYV</sequence>
<proteinExistence type="predicted"/>
<dbReference type="AlphaFoldDB" id="A0A8X6VWT8"/>
<keyword evidence="2" id="KW-1185">Reference proteome</keyword>
<dbReference type="Proteomes" id="UP000887159">
    <property type="component" value="Unassembled WGS sequence"/>
</dbReference>
<name>A0A8X6VWT8_TRICX</name>
<evidence type="ECO:0000313" key="1">
    <source>
        <dbReference type="EMBL" id="GFY23930.1"/>
    </source>
</evidence>
<protein>
    <submittedName>
        <fullName evidence="1">Uncharacterized protein</fullName>
    </submittedName>
</protein>